<evidence type="ECO:0008006" key="5">
    <source>
        <dbReference type="Google" id="ProtNLM"/>
    </source>
</evidence>
<proteinExistence type="predicted"/>
<dbReference type="InterPro" id="IPR012974">
    <property type="entry name" value="NOP58/56_N"/>
</dbReference>
<dbReference type="InterPro" id="IPR036047">
    <property type="entry name" value="F-box-like_dom_sf"/>
</dbReference>
<accession>A0A161ZVV4</accession>
<dbReference type="Pfam" id="PF03478">
    <property type="entry name" value="Beta-prop_KIB1-4"/>
    <property type="match status" value="1"/>
</dbReference>
<organism evidence="4">
    <name type="scientific">Daucus carota subsp. sativus</name>
    <name type="common">Carrot</name>
    <dbReference type="NCBI Taxonomy" id="79200"/>
    <lineage>
        <taxon>Eukaryota</taxon>
        <taxon>Viridiplantae</taxon>
        <taxon>Streptophyta</taxon>
        <taxon>Embryophyta</taxon>
        <taxon>Tracheophyta</taxon>
        <taxon>Spermatophyta</taxon>
        <taxon>Magnoliopsida</taxon>
        <taxon>eudicotyledons</taxon>
        <taxon>Gunneridae</taxon>
        <taxon>Pentapetalae</taxon>
        <taxon>asterids</taxon>
        <taxon>campanulids</taxon>
        <taxon>Apiales</taxon>
        <taxon>Apiaceae</taxon>
        <taxon>Apioideae</taxon>
        <taxon>Scandiceae</taxon>
        <taxon>Daucinae</taxon>
        <taxon>Daucus</taxon>
        <taxon>Daucus sect. Daucus</taxon>
    </lineage>
</organism>
<dbReference type="PANTHER" id="PTHR44259:SF15">
    <property type="entry name" value="F-BOX PROTEIN KIB2-RELATED"/>
    <property type="match status" value="1"/>
</dbReference>
<comment type="caution">
    <text evidence="4">The sequence shown here is derived from an EMBL/GenBank/DDBJ whole genome shotgun (WGS) entry which is preliminary data.</text>
</comment>
<dbReference type="SUPFAM" id="SSF81383">
    <property type="entry name" value="F-box domain"/>
    <property type="match status" value="1"/>
</dbReference>
<dbReference type="PANTHER" id="PTHR44259">
    <property type="entry name" value="OS07G0183000 PROTEIN-RELATED"/>
    <property type="match status" value="1"/>
</dbReference>
<dbReference type="InterPro" id="IPR050942">
    <property type="entry name" value="F-box_BR-signaling"/>
</dbReference>
<dbReference type="STRING" id="79200.A0A161ZVV4"/>
<evidence type="ECO:0000259" key="1">
    <source>
        <dbReference type="Pfam" id="PF00646"/>
    </source>
</evidence>
<gene>
    <name evidence="4" type="ORF">DCAR_020403</name>
</gene>
<feature type="domain" description="KIB1-4 beta-propeller" evidence="2">
    <location>
        <begin position="311"/>
        <end position="567"/>
    </location>
</feature>
<dbReference type="Gene3D" id="1.20.1280.50">
    <property type="match status" value="1"/>
</dbReference>
<evidence type="ECO:0000313" key="4">
    <source>
        <dbReference type="EMBL" id="KZM92232.1"/>
    </source>
</evidence>
<dbReference type="InterPro" id="IPR001810">
    <property type="entry name" value="F-box_dom"/>
</dbReference>
<protein>
    <recommendedName>
        <fullName evidence="5">F-box domain-containing protein</fullName>
    </recommendedName>
</protein>
<dbReference type="Pfam" id="PF08156">
    <property type="entry name" value="NOP5NT"/>
    <property type="match status" value="1"/>
</dbReference>
<dbReference type="AlphaFoldDB" id="A0A161ZVV4"/>
<dbReference type="Gramene" id="KZM92232">
    <property type="protein sequence ID" value="KZM92232"/>
    <property type="gene ID" value="DCAR_020403"/>
</dbReference>
<evidence type="ECO:0000259" key="3">
    <source>
        <dbReference type="Pfam" id="PF08156"/>
    </source>
</evidence>
<reference evidence="4" key="1">
    <citation type="journal article" date="2016" name="Nat. Genet.">
        <title>A high-quality carrot genome assembly provides new insights into carotenoid accumulation and asterid genome evolution.</title>
        <authorList>
            <person name="Iorizzo M."/>
            <person name="Ellison S."/>
            <person name="Senalik D."/>
            <person name="Zeng P."/>
            <person name="Satapoomin P."/>
            <person name="Huang J."/>
            <person name="Bowman M."/>
            <person name="Iovene M."/>
            <person name="Sanseverino W."/>
            <person name="Cavagnaro P."/>
            <person name="Yildiz M."/>
            <person name="Macko-Podgorni A."/>
            <person name="Moranska E."/>
            <person name="Grzebelus E."/>
            <person name="Grzebelus D."/>
            <person name="Ashrafi H."/>
            <person name="Zheng Z."/>
            <person name="Cheng S."/>
            <person name="Spooner D."/>
            <person name="Van Deynze A."/>
            <person name="Simon P."/>
        </authorList>
    </citation>
    <scope>NUCLEOTIDE SEQUENCE [LARGE SCALE GENOMIC DNA]</scope>
    <source>
        <tissue evidence="4">Leaf</tissue>
    </source>
</reference>
<feature type="domain" description="F-box" evidence="1">
    <location>
        <begin position="229"/>
        <end position="268"/>
    </location>
</feature>
<name>A0A161ZVV4_DAUCS</name>
<evidence type="ECO:0000259" key="2">
    <source>
        <dbReference type="Pfam" id="PF03478"/>
    </source>
</evidence>
<feature type="domain" description="Nucleolar protein 58/56 N-terminal" evidence="3">
    <location>
        <begin position="71"/>
        <end position="136"/>
    </location>
</feature>
<dbReference type="Pfam" id="PF00646">
    <property type="entry name" value="F-box"/>
    <property type="match status" value="1"/>
</dbReference>
<dbReference type="EMBL" id="LNRQ01000006">
    <property type="protein sequence ID" value="KZM92232.1"/>
    <property type="molecule type" value="Genomic_DNA"/>
</dbReference>
<sequence length="587" mass="67356">MERYPHLSVTEEGVKELAKGLSHHPPSVLTVGSKHRERLLREYSWPGRESFLGEILSSVVLSQVSAKMVLYLLYQAALGYSLFLCHEYESEDIGKNTDAVRNCVSDLKEFSKVVKLVAFDPFQSALHALNQITAFSLGQMTDELHRFLVLALPKPEEGNNSKLSVGLAEPKLGSHIFQVTKVPCQTNEFILEVLRGVQLHIDRIINPSMKPFYTIPSKRRKLSASSPDWANLHTDILESVIKRMTCFDIIRFKHVCRSWKIAVLNLCLISNPSSQPPYLIWSTTDNRGCCFFNFARQKLHHEFNNFWGDLNIYCIGCSKGWLILHVVDEERQSSVFIFNPYCFEARKIVIPSDTLPHYMLIRKFYRTRLTSDPIRSGGRFGVIFLMCNKVKLLLQDSYHPENNKWIEAPLTSSSFYSLEAACVRKALDFQWTSKLASTIDSPRFSEMTRNIPPREIYWRPWVNNYIILYLVESGVDILLVTRIIGSLLENGQQVYATKYFDVFTYNFDDRRWVKVDSLGDRSLFLGGDHSLSFSVLDTQGWQGNSIYFTDHISSISNETGVDMGVFSLEDGSIKQLTWRCQKNQTTI</sequence>
<dbReference type="InterPro" id="IPR005174">
    <property type="entry name" value="KIB1-4_b-propeller"/>
</dbReference>